<reference evidence="4" key="1">
    <citation type="submission" date="2016-10" db="EMBL/GenBank/DDBJ databases">
        <title>The assassin bug Pristhesancus plagipennis produces two different types of venom.</title>
        <authorList>
            <person name="Walker A.A."/>
            <person name="Herzig V."/>
            <person name="Jin J."/>
            <person name="Fry B.G."/>
            <person name="King G.F."/>
        </authorList>
    </citation>
    <scope>NUCLEOTIDE SEQUENCE</scope>
    <source>
        <tissue evidence="4">Venom/labial glands</tissue>
    </source>
</reference>
<dbReference type="GO" id="GO:0007189">
    <property type="term" value="P:adenylate cyclase-activating G protein-coupled receptor signaling pathway"/>
    <property type="evidence" value="ECO:0007669"/>
    <property type="project" value="TreeGrafter"/>
</dbReference>
<evidence type="ECO:0000256" key="1">
    <source>
        <dbReference type="ARBA" id="ARBA00022741"/>
    </source>
</evidence>
<dbReference type="GO" id="GO:0006171">
    <property type="term" value="P:cAMP biosynthetic process"/>
    <property type="evidence" value="ECO:0007669"/>
    <property type="project" value="TreeGrafter"/>
</dbReference>
<evidence type="ECO:0000313" key="4">
    <source>
        <dbReference type="EMBL" id="ATU82805.1"/>
    </source>
</evidence>
<evidence type="ECO:0000256" key="3">
    <source>
        <dbReference type="SAM" id="SignalP"/>
    </source>
</evidence>
<dbReference type="EMBL" id="KY031054">
    <property type="protein sequence ID" value="ATU82805.1"/>
    <property type="molecule type" value="mRNA"/>
</dbReference>
<proteinExistence type="evidence at transcript level"/>
<dbReference type="GO" id="GO:0005886">
    <property type="term" value="C:plasma membrane"/>
    <property type="evidence" value="ECO:0007669"/>
    <property type="project" value="TreeGrafter"/>
</dbReference>
<dbReference type="AlphaFoldDB" id="A0A2K8JUT1"/>
<keyword evidence="2" id="KW-0456">Lyase</keyword>
<name>A0A2K8JUT1_PRIPG</name>
<keyword evidence="1" id="KW-0547">Nucleotide-binding</keyword>
<dbReference type="GO" id="GO:0000166">
    <property type="term" value="F:nucleotide binding"/>
    <property type="evidence" value="ECO:0007669"/>
    <property type="project" value="UniProtKB-KW"/>
</dbReference>
<dbReference type="PANTHER" id="PTHR45627:SF1">
    <property type="entry name" value="ADENYLATE CYCLASE TYPE 8"/>
    <property type="match status" value="1"/>
</dbReference>
<evidence type="ECO:0000256" key="2">
    <source>
        <dbReference type="ARBA" id="ARBA00023239"/>
    </source>
</evidence>
<protein>
    <submittedName>
        <fullName evidence="4">Uncharacterized protein</fullName>
    </submittedName>
</protein>
<accession>A0A2K8JUT1</accession>
<dbReference type="PANTHER" id="PTHR45627">
    <property type="entry name" value="ADENYLATE CYCLASE TYPE 1"/>
    <property type="match status" value="1"/>
</dbReference>
<dbReference type="GO" id="GO:0004016">
    <property type="term" value="F:adenylate cyclase activity"/>
    <property type="evidence" value="ECO:0007669"/>
    <property type="project" value="TreeGrafter"/>
</dbReference>
<organism evidence="4">
    <name type="scientific">Pristhesancus plagipennis</name>
    <name type="common">Common assassin bug</name>
    <dbReference type="NCBI Taxonomy" id="1955184"/>
    <lineage>
        <taxon>Eukaryota</taxon>
        <taxon>Metazoa</taxon>
        <taxon>Ecdysozoa</taxon>
        <taxon>Arthropoda</taxon>
        <taxon>Hexapoda</taxon>
        <taxon>Insecta</taxon>
        <taxon>Pterygota</taxon>
        <taxon>Neoptera</taxon>
        <taxon>Paraneoptera</taxon>
        <taxon>Hemiptera</taxon>
        <taxon>Heteroptera</taxon>
        <taxon>Panheteroptera</taxon>
        <taxon>Cimicomorpha</taxon>
        <taxon>Reduviidae</taxon>
        <taxon>Harpactorinae</taxon>
        <taxon>Harpactorini</taxon>
        <taxon>Pristhesancus</taxon>
    </lineage>
</organism>
<keyword evidence="3" id="KW-0732">Signal</keyword>
<feature type="chain" id="PRO_5014836647" evidence="3">
    <location>
        <begin position="23"/>
        <end position="92"/>
    </location>
</feature>
<feature type="signal peptide" evidence="3">
    <location>
        <begin position="1"/>
        <end position="22"/>
    </location>
</feature>
<sequence>MSFSAQMLLMLSIFLALVAYHARLVEITSRLDFLWKLEAERELADMRETRKNNRQLLRNILPDHVAHHFLLDRVADVRIVIFLPFLLMHYVL</sequence>